<dbReference type="PANTHER" id="PTHR13353:SF5">
    <property type="entry name" value="TRANSMEMBRANE PROTEIN 19"/>
    <property type="match status" value="1"/>
</dbReference>
<name>A0A7R8X0D1_9CRUS</name>
<evidence type="ECO:0000256" key="3">
    <source>
        <dbReference type="ARBA" id="ARBA00014258"/>
    </source>
</evidence>
<keyword evidence="5 10" id="KW-1133">Transmembrane helix</keyword>
<dbReference type="SMART" id="SM00409">
    <property type="entry name" value="IG"/>
    <property type="match status" value="4"/>
</dbReference>
<keyword evidence="8" id="KW-0393">Immunoglobulin domain</keyword>
<feature type="domain" description="Ig-like" evidence="11">
    <location>
        <begin position="325"/>
        <end position="409"/>
    </location>
</feature>
<comment type="subcellular location">
    <subcellularLocation>
        <location evidence="1">Membrane</location>
        <topology evidence="1">Multi-pass membrane protein</topology>
    </subcellularLocation>
</comment>
<dbReference type="OrthoDB" id="30881at2759"/>
<dbReference type="InterPro" id="IPR013098">
    <property type="entry name" value="Ig_I-set"/>
</dbReference>
<gene>
    <name evidence="12" type="ORF">DSTB1V02_LOCUS1617</name>
</gene>
<dbReference type="InterPro" id="IPR003599">
    <property type="entry name" value="Ig_sub"/>
</dbReference>
<dbReference type="Gene3D" id="2.60.40.10">
    <property type="entry name" value="Immunoglobulins"/>
    <property type="match status" value="5"/>
</dbReference>
<dbReference type="InterPro" id="IPR003598">
    <property type="entry name" value="Ig_sub2"/>
</dbReference>
<evidence type="ECO:0000256" key="2">
    <source>
        <dbReference type="ARBA" id="ARBA00009012"/>
    </source>
</evidence>
<feature type="transmembrane region" description="Helical" evidence="10">
    <location>
        <begin position="972"/>
        <end position="996"/>
    </location>
</feature>
<evidence type="ECO:0000259" key="11">
    <source>
        <dbReference type="PROSITE" id="PS50835"/>
    </source>
</evidence>
<evidence type="ECO:0000256" key="5">
    <source>
        <dbReference type="ARBA" id="ARBA00022989"/>
    </source>
</evidence>
<feature type="transmembrane region" description="Helical" evidence="10">
    <location>
        <begin position="1111"/>
        <end position="1136"/>
    </location>
</feature>
<dbReference type="InterPro" id="IPR007110">
    <property type="entry name" value="Ig-like_dom"/>
</dbReference>
<organism evidence="12">
    <name type="scientific">Darwinula stevensoni</name>
    <dbReference type="NCBI Taxonomy" id="69355"/>
    <lineage>
        <taxon>Eukaryota</taxon>
        <taxon>Metazoa</taxon>
        <taxon>Ecdysozoa</taxon>
        <taxon>Arthropoda</taxon>
        <taxon>Crustacea</taxon>
        <taxon>Oligostraca</taxon>
        <taxon>Ostracoda</taxon>
        <taxon>Podocopa</taxon>
        <taxon>Podocopida</taxon>
        <taxon>Darwinulocopina</taxon>
        <taxon>Darwinuloidea</taxon>
        <taxon>Darwinulidae</taxon>
        <taxon>Darwinula</taxon>
    </lineage>
</organism>
<proteinExistence type="inferred from homology"/>
<dbReference type="FunFam" id="2.60.40.10:FF:000032">
    <property type="entry name" value="palladin isoform X1"/>
    <property type="match status" value="1"/>
</dbReference>
<feature type="transmembrane region" description="Helical" evidence="10">
    <location>
        <begin position="903"/>
        <end position="924"/>
    </location>
</feature>
<sequence>MKEHGLRYSPETGFRILSATIQEHSGLFECKADDEFQSYFVTVTSASHELNSPTIDGTKAENVVIGSTFSLTCAVSVHENVGLHWTWDHPNPGPDDEGRIKQETNTESHGGGFQLATSRLTVSRAIGRDEGRYYCRVTDFDSTKEASQYVIVRGERRPGVIGRLGIGHDSVLGRRAISDENYTKLELKPQTTTVTVAAGQKVTWVVEMDAHPQPELIFMRNGVEIIPGAKYHVEENWERKTATLKINDVNLNDFGLYELEGIVGQLRETVTLKLIVQSEWRFVGFRCRGSQDAKFGTFALVAGNARVETDGGGVKFYAPHSRYKLVCAVQGYPLPRLYWEFQKFCKPQSSCDFTDIGSDFRLNEEEEPTEIVVTPYQMESELVVTALQGGIYKCVALNIHDESDEDTISFFVTEVIFLDLDAKDGFDIVDPPSRELVEGDLLDLKCHASFYNFSSVTWSYRKHSSDNFKPFTTDTKPVSDMEVREKTTDYSLEAILHTSNIQLHHSGQYRCEGILLDTQSAFTLNKTQEIISISVEKVVPPALTKDSNMDDGKLSVKQRDPVMLNCSMHGIPPPNITWFKDGEVFKPNGTRVELRNGGQTLYFPYTYSEDDDGLYECIASNRGGEAKAAVTLEIIGGAKGSIGTAGTALIIVAIVFIIGSVAVGSIFYYRFRQERVRCTTTTASDEVDSGLHRNVVDSAATEATLLSGSSSGGEENLVFAPWNYRGESTQGDLKRPVTTSDLVCWAFQVAQGMDYLVSRKRYVDMNKPFLQMNAEYFQQMPNYLQMLVTPSPDEGYLQPRDPYVNMNGPGPSYVNVPEGKNERNRRSGSEVASEFELQPMVGELDGPWYRNMESEQPKITGEDNYLQMVGNYKSPVSPALTIYPENLGDFSAIKAHEIIGSMAILYPLVVLSVLLPLTAFFWALNYAFGSTDDNGEPLGIPPERWLTATLIPILFALWGFKRKSLSLSGALVGLYVGFFLALSSYCFLGSLMAFFVSCSKATKFRQHLKRKIESEFKEGGQRNWVQCLCNGGMATELAIIYLIDVGYGERPLNFGSDYRATWLGLAVVGALGCSGGDTFASELGTVLKTTQTRLITNLKIVPKGTNGGITLGGLVFSAFGGMLVGVGYYIPLLLCLGTRSLGQSPPQWPIVVLGGVAGLLGSVLDSLLGATVQFSGYDEETGAIVEHPAPSVVRISGREWLDNHSVNLVSSVIMAFLLPEIGMMIWPSFV</sequence>
<keyword evidence="7" id="KW-1015">Disulfide bond</keyword>
<feature type="compositionally biased region" description="Basic and acidic residues" evidence="9">
    <location>
        <begin position="96"/>
        <end position="106"/>
    </location>
</feature>
<dbReference type="PROSITE" id="PS50835">
    <property type="entry name" value="IG_LIKE"/>
    <property type="match status" value="4"/>
</dbReference>
<dbReference type="PANTHER" id="PTHR13353">
    <property type="entry name" value="TRANSMEMBRANE PROTEIN 19"/>
    <property type="match status" value="1"/>
</dbReference>
<evidence type="ECO:0000256" key="4">
    <source>
        <dbReference type="ARBA" id="ARBA00022692"/>
    </source>
</evidence>
<dbReference type="Proteomes" id="UP000677054">
    <property type="component" value="Unassembled WGS sequence"/>
</dbReference>
<evidence type="ECO:0000256" key="1">
    <source>
        <dbReference type="ARBA" id="ARBA00004141"/>
    </source>
</evidence>
<evidence type="ECO:0000313" key="13">
    <source>
        <dbReference type="Proteomes" id="UP000677054"/>
    </source>
</evidence>
<dbReference type="EMBL" id="CAJPEV010000158">
    <property type="protein sequence ID" value="CAG0881556.1"/>
    <property type="molecule type" value="Genomic_DNA"/>
</dbReference>
<dbReference type="Pfam" id="PF00047">
    <property type="entry name" value="ig"/>
    <property type="match status" value="1"/>
</dbReference>
<comment type="similarity">
    <text evidence="2">Belongs to the TMEM19 family.</text>
</comment>
<keyword evidence="13" id="KW-1185">Reference proteome</keyword>
<feature type="transmembrane region" description="Helical" evidence="10">
    <location>
        <begin position="648"/>
        <end position="669"/>
    </location>
</feature>
<evidence type="ECO:0000256" key="9">
    <source>
        <dbReference type="SAM" id="MobiDB-lite"/>
    </source>
</evidence>
<dbReference type="AlphaFoldDB" id="A0A7R8X0D1"/>
<dbReference type="EMBL" id="LR899675">
    <property type="protein sequence ID" value="CAD7241632.1"/>
    <property type="molecule type" value="Genomic_DNA"/>
</dbReference>
<dbReference type="InterPro" id="IPR013151">
    <property type="entry name" value="Immunoglobulin_dom"/>
</dbReference>
<feature type="domain" description="Ig-like" evidence="11">
    <location>
        <begin position="541"/>
        <end position="631"/>
    </location>
</feature>
<dbReference type="GO" id="GO:0016020">
    <property type="term" value="C:membrane"/>
    <property type="evidence" value="ECO:0007669"/>
    <property type="project" value="UniProtKB-SubCell"/>
</dbReference>
<accession>A0A7R8X0D1</accession>
<feature type="transmembrane region" description="Helical" evidence="10">
    <location>
        <begin position="1148"/>
        <end position="1168"/>
    </location>
</feature>
<feature type="region of interest" description="Disordered" evidence="9">
    <location>
        <begin position="87"/>
        <end position="112"/>
    </location>
</feature>
<dbReference type="InterPro" id="IPR013783">
    <property type="entry name" value="Ig-like_fold"/>
</dbReference>
<feature type="transmembrane region" description="Helical" evidence="10">
    <location>
        <begin position="1208"/>
        <end position="1229"/>
    </location>
</feature>
<dbReference type="SUPFAM" id="SSF48726">
    <property type="entry name" value="Immunoglobulin"/>
    <property type="match status" value="5"/>
</dbReference>
<dbReference type="Pfam" id="PF07679">
    <property type="entry name" value="I-set"/>
    <property type="match status" value="2"/>
</dbReference>
<keyword evidence="6 10" id="KW-0472">Membrane</keyword>
<dbReference type="Pfam" id="PF01940">
    <property type="entry name" value="DUF92"/>
    <property type="match status" value="1"/>
</dbReference>
<reference evidence="12" key="1">
    <citation type="submission" date="2020-11" db="EMBL/GenBank/DDBJ databases">
        <authorList>
            <person name="Tran Van P."/>
        </authorList>
    </citation>
    <scope>NUCLEOTIDE SEQUENCE</scope>
</reference>
<evidence type="ECO:0000256" key="8">
    <source>
        <dbReference type="ARBA" id="ARBA00023319"/>
    </source>
</evidence>
<evidence type="ECO:0000256" key="6">
    <source>
        <dbReference type="ARBA" id="ARBA00023136"/>
    </source>
</evidence>
<feature type="region of interest" description="Disordered" evidence="9">
    <location>
        <begin position="810"/>
        <end position="830"/>
    </location>
</feature>
<feature type="compositionally biased region" description="Basic and acidic residues" evidence="9">
    <location>
        <begin position="819"/>
        <end position="828"/>
    </location>
</feature>
<evidence type="ECO:0000256" key="10">
    <source>
        <dbReference type="SAM" id="Phobius"/>
    </source>
</evidence>
<feature type="domain" description="Ig-like" evidence="11">
    <location>
        <begin position="438"/>
        <end position="511"/>
    </location>
</feature>
<dbReference type="CDD" id="cd00096">
    <property type="entry name" value="Ig"/>
    <property type="match status" value="2"/>
</dbReference>
<dbReference type="SMART" id="SM00408">
    <property type="entry name" value="IGc2"/>
    <property type="match status" value="3"/>
</dbReference>
<evidence type="ECO:0000256" key="7">
    <source>
        <dbReference type="ARBA" id="ARBA00023157"/>
    </source>
</evidence>
<protein>
    <recommendedName>
        <fullName evidence="3">Transmembrane protein 19</fullName>
    </recommendedName>
</protein>
<feature type="domain" description="Ig-like" evidence="11">
    <location>
        <begin position="53"/>
        <end position="147"/>
    </location>
</feature>
<dbReference type="InterPro" id="IPR036179">
    <property type="entry name" value="Ig-like_dom_sf"/>
</dbReference>
<evidence type="ECO:0000313" key="12">
    <source>
        <dbReference type="EMBL" id="CAD7241632.1"/>
    </source>
</evidence>
<keyword evidence="4 10" id="KW-0812">Transmembrane</keyword>
<dbReference type="InterPro" id="IPR002794">
    <property type="entry name" value="DUF92_TMEM19"/>
</dbReference>